<dbReference type="Pfam" id="PF01476">
    <property type="entry name" value="LysM"/>
    <property type="match status" value="1"/>
</dbReference>
<dbReference type="Gene3D" id="2.40.160.160">
    <property type="entry name" value="Inverse autotransporter, beta-domain"/>
    <property type="match status" value="1"/>
</dbReference>
<feature type="domain" description="Big-1" evidence="5">
    <location>
        <begin position="635"/>
        <end position="724"/>
    </location>
</feature>
<dbReference type="SMART" id="SM00634">
    <property type="entry name" value="BID_1"/>
    <property type="match status" value="12"/>
</dbReference>
<dbReference type="SUPFAM" id="SSF49373">
    <property type="entry name" value="Invasin/intimin cell-adhesion fragments"/>
    <property type="match status" value="15"/>
</dbReference>
<reference evidence="7 8" key="1">
    <citation type="submission" date="2021-08" db="EMBL/GenBank/DDBJ databases">
        <title>Culture and genomic analysis of Symbiopectobacterium purcellii sp. nov. gen. nov., isolated from the leafhopper Empoasca decipiens.</title>
        <authorList>
            <person name="Nadal-Jimenez P."/>
            <person name="Siozios S."/>
            <person name="Halliday N."/>
            <person name="Camara M."/>
            <person name="Hurst G.D.D."/>
        </authorList>
    </citation>
    <scope>NUCLEOTIDE SEQUENCE [LARGE SCALE GENOMIC DNA]</scope>
    <source>
        <strain evidence="7 8">SyEd1</strain>
    </source>
</reference>
<evidence type="ECO:0000256" key="2">
    <source>
        <dbReference type="ARBA" id="ARBA00010116"/>
    </source>
</evidence>
<dbReference type="Pfam" id="PF09134">
    <property type="entry name" value="Invasin_D3"/>
    <property type="match status" value="4"/>
</dbReference>
<accession>A0ABX9AS77</accession>
<dbReference type="SMART" id="SM00257">
    <property type="entry name" value="LysM"/>
    <property type="match status" value="1"/>
</dbReference>
<proteinExistence type="inferred from homology"/>
<dbReference type="Proteomes" id="UP000825886">
    <property type="component" value="Chromosome"/>
</dbReference>
<dbReference type="InterPro" id="IPR003535">
    <property type="entry name" value="Intimin/invasin_bac"/>
</dbReference>
<dbReference type="RefSeq" id="WP_222160236.1">
    <property type="nucleotide sequence ID" value="NZ_CP081864.1"/>
</dbReference>
<dbReference type="PROSITE" id="PS51782">
    <property type="entry name" value="LYSM"/>
    <property type="match status" value="1"/>
</dbReference>
<feature type="domain" description="Big-1" evidence="5">
    <location>
        <begin position="734"/>
        <end position="824"/>
    </location>
</feature>
<evidence type="ECO:0000259" key="5">
    <source>
        <dbReference type="PROSITE" id="PS51127"/>
    </source>
</evidence>
<dbReference type="PRINTS" id="PR01369">
    <property type="entry name" value="INTIMIN"/>
</dbReference>
<feature type="domain" description="Big-1" evidence="5">
    <location>
        <begin position="933"/>
        <end position="1025"/>
    </location>
</feature>
<keyword evidence="3" id="KW-0472">Membrane</keyword>
<evidence type="ECO:0000259" key="6">
    <source>
        <dbReference type="PROSITE" id="PS51782"/>
    </source>
</evidence>
<feature type="domain" description="LysM" evidence="6">
    <location>
        <begin position="59"/>
        <end position="107"/>
    </location>
</feature>
<feature type="domain" description="Big-1" evidence="5">
    <location>
        <begin position="832"/>
        <end position="926"/>
    </location>
</feature>
<feature type="domain" description="Big-1" evidence="5">
    <location>
        <begin position="1032"/>
        <end position="1121"/>
    </location>
</feature>
<name>A0ABX9AS77_9ENTR</name>
<dbReference type="Gene3D" id="3.10.350.10">
    <property type="entry name" value="LysM domain"/>
    <property type="match status" value="1"/>
</dbReference>
<dbReference type="EMBL" id="CP081864">
    <property type="protein sequence ID" value="QZN97216.1"/>
    <property type="molecule type" value="Genomic_DNA"/>
</dbReference>
<feature type="domain" description="Big-1" evidence="5">
    <location>
        <begin position="1429"/>
        <end position="1519"/>
    </location>
</feature>
<organism evidence="7 8">
    <name type="scientific">Symbiopectobacterium purcellii</name>
    <dbReference type="NCBI Taxonomy" id="2871826"/>
    <lineage>
        <taxon>Bacteria</taxon>
        <taxon>Pseudomonadati</taxon>
        <taxon>Pseudomonadota</taxon>
        <taxon>Gammaproteobacteria</taxon>
        <taxon>Enterobacterales</taxon>
        <taxon>Enterobacteriaceae</taxon>
    </lineage>
</organism>
<dbReference type="PROSITE" id="PS51127">
    <property type="entry name" value="BIG1"/>
    <property type="match status" value="8"/>
</dbReference>
<dbReference type="InterPro" id="IPR024519">
    <property type="entry name" value="IAT_beta"/>
</dbReference>
<dbReference type="Gene3D" id="2.60.40.1080">
    <property type="match status" value="2"/>
</dbReference>
<dbReference type="InterPro" id="IPR038177">
    <property type="entry name" value="IAT_beta_sf"/>
</dbReference>
<sequence length="2251" mass="236882">MEIINTQPKVLRLKAFVWLQLAFHACFLLSATLTPSIVTANDELRFLQRPASQSGLQTQDYVLSPGETTASVAKKFNISLDELRKLNQFRTYARDFEQLQPGEKLEVPLAPLPPVQWHESGQRATPAPLKQDDTQVKKIAGLASQTGSQLSHNKSSDAASSLARGMVTNEANAHIQQWLSQFGTARVQLNADENLNLKNSQVDVLVPLYEEPDKLVFTQGSLHRTDDRTQSNVGLGLRWFNDDWMLGGNTFLDYDLSRDHARMGVGIEYWRDFMKLGANSYHRLTGWKDSPDFADFQERPASGWDVRAQGWLPALPQWGGALTFEQYYGNDVALFGKNNRQRDPYAFTAGVNYTPFPLATFNAEQRRGKAGESDASLGVQLNYRLGVPWRQQIDPDAVGAMRQLAGSRYDLVDRNNNIILEYRKNDVISLQTANLVTGFAREKKSLHVTVESKYGLARIDWSTPKLMAAGGLIVPESNDDYSVILPHYQSPQGGNSYIITGVAVDKRGNQSSRTNTQILVTQAAIYAESSTLTPKNISLPADGTAQQQLVLNINDREGTPVDISDSEISVERVGINRASSDTLLTPFIRQTAGEYIATLTAGTYPEAFTITPSARGTRFASANVSVVANSLTARIEAMNVVDDRALADGNAQNSVHLIVSDAQGNRVQNVRVSLQATNQAIVAESVLTDSNGEATVLVTSIRAGSSSLTATVGDSNRRADIHFVSDSSTAHIADADLSVLPEISIADGKTLKTIRAQVNDVQGNPVANIAVGFSADNGAVVAASSVNTDAQGRVETTLLSTVAGISRVTAEVNRQQTTKETVFIGNNASAQVVAVTPASGPYIADGRTPVIFSANVEDSNGNVLSNVVVDWHSDRDSNQVRFSQRQSSTNADGIAQTSITSTQAFAVAVTASSNASTHTASPITFDGDLNNGTIALLTSDRPTLVAGTTDRATVTVRVEDTQGNPLERVSVNFDADNQATITPTQGQTDEQGHVFATLTTLKAGAIQVRATLDNGQTQRLPLNALADTHSATVSLRAASPTAIAGGSGVMLTATAVDGHNNPVPETSIAWRSSNNQLNATVAQTDGVGNASVMLSGTQAGTTEVTALLFNGNSDNTQVQFASGGAVAELSGLTVHPQSITADGTSAATAQLTLRDTWDNPVLGQTVRWASDEPSITFSATELGGGVYQALVTGRQEGSWTLNATSNDVVKQAKLGLLANQSTALLASVTVIGSTTAKADGIETIRLRAQVQDQNGNTALEGVAVGWQSSLGTLASPLSHTNQEGGAEITLTSTQAGQSTVSAVLGGAQPVTADSLVTFSAGAVAADRSLLMVTPGTIVAALEQATVRIVVRDTEGNLLGNLSDRITLTYTPELLMSTGMFTEVANGVYIAMVTGNRAGMTTVSAVVDGVTLNQQGSLTVKADNSTAAIQGEIVVTPTSAVVGERVTYTATLVDGHGNALGAGIPVTWSANEGSALDAPMTHTDDNGSASVTLTRLLVGTAQVSAILPSGATAAPDVMFSAAAADEPGSQLKLEPATIIAGQTTATLCLLLRDKHGNALAGQSVSGVSDNNAVSLGASHEVSDGDYRITVSGERAGDALLSIMVNGSAFSESRMLSVTGDTSSWRLSEVTANTTRFTAGDAQGVTYSARVTDAHGNVLAGVVVSWHLSGQANGFAPTSRTNENGLATTQVQSQTAGVLRMTVHLDEENSLQAEPVTVIAGAIDDTRSTFSSDRALLGSDGIDAANLTVILADQYNNPISGKVVTISGAEALSGFTIGAVTDNGNGSYQSQATSMAKGQVTLTAEADGISIGAGITIVVGAVTPELRFANANQQVVFTRNFTASQPVEGLPDGMPQQWSSTDEGVAVVDGSTGIVTLLKSGETTISVYMPGNAQYNPALGSYRLSVAKADPQISAGDGAPINATWSDGKTHSVVARFDNPDAEAMLIAQYGSNDTGVVTVNSEGILTAVRPGNTLITVRTQETEQFRPSEVSVVYILDKGTLSIHFATAEVSTTDEEDFTLQTPEQAVPSDADTLWQSSNSAVINLSEAGVVQGAVSKGQTRLTLSVLANDFYHASTGYHDVLVFSRPLLSVGTVSYISRGSSNTSGAWRPLFTDDSMSVPWSVDNANEFSATRSVNIYLKDAIGAVLAQQTTTSLNGPQLMTISPTPNFWGKVATLTVVAEGTGALKTEFTKTVTIASAGIADVKNFVIGLARVGTVKTSTNESTSYCRATWLAANTEWRGGGGDYLLWRGF</sequence>
<dbReference type="InterPro" id="IPR018392">
    <property type="entry name" value="LysM"/>
</dbReference>
<dbReference type="PANTHER" id="PTHR39576">
    <property type="entry name" value="ATTACHING AND EFFACING PROTEIN HOMOLOG-RELATED-RELATED"/>
    <property type="match status" value="1"/>
</dbReference>
<comment type="subcellular location">
    <subcellularLocation>
        <location evidence="1">Cell outer membrane</location>
    </subcellularLocation>
</comment>
<protein>
    <submittedName>
        <fullName evidence="7">Ig-like domain-containing protein</fullName>
    </submittedName>
</protein>
<dbReference type="Gene3D" id="2.60.40.10">
    <property type="entry name" value="Immunoglobulins"/>
    <property type="match status" value="13"/>
</dbReference>
<dbReference type="CDD" id="cd00118">
    <property type="entry name" value="LysM"/>
    <property type="match status" value="1"/>
</dbReference>
<dbReference type="PANTHER" id="PTHR39576:SF2">
    <property type="entry name" value="ATTACHING AND EFFACING PROTEIN HOMOLOG-RELATED"/>
    <property type="match status" value="1"/>
</dbReference>
<dbReference type="Pfam" id="PF02369">
    <property type="entry name" value="Big_1"/>
    <property type="match status" value="8"/>
</dbReference>
<dbReference type="InterPro" id="IPR051715">
    <property type="entry name" value="Intimin-Invasin_domain"/>
</dbReference>
<dbReference type="InterPro" id="IPR008964">
    <property type="entry name" value="Invasin/intimin_cell_adhesion"/>
</dbReference>
<evidence type="ECO:0000256" key="3">
    <source>
        <dbReference type="ARBA" id="ARBA00023136"/>
    </source>
</evidence>
<dbReference type="InterPro" id="IPR003344">
    <property type="entry name" value="Big_1_dom"/>
</dbReference>
<dbReference type="InterPro" id="IPR036779">
    <property type="entry name" value="LysM_dom_sf"/>
</dbReference>
<keyword evidence="8" id="KW-1185">Reference proteome</keyword>
<dbReference type="InterPro" id="IPR015217">
    <property type="entry name" value="Invasin_dom_3"/>
</dbReference>
<keyword evidence="4" id="KW-0998">Cell outer membrane</keyword>
<evidence type="ECO:0000313" key="7">
    <source>
        <dbReference type="EMBL" id="QZN97216.1"/>
    </source>
</evidence>
<dbReference type="InterPro" id="IPR013783">
    <property type="entry name" value="Ig-like_fold"/>
</dbReference>
<evidence type="ECO:0000256" key="1">
    <source>
        <dbReference type="ARBA" id="ARBA00004442"/>
    </source>
</evidence>
<gene>
    <name evidence="7" type="ORF">K6K13_07625</name>
</gene>
<feature type="domain" description="Big-1" evidence="5">
    <location>
        <begin position="1226"/>
        <end position="1319"/>
    </location>
</feature>
<evidence type="ECO:0000313" key="8">
    <source>
        <dbReference type="Proteomes" id="UP000825886"/>
    </source>
</evidence>
<comment type="similarity">
    <text evidence="2">Belongs to the intimin/invasin family.</text>
</comment>
<evidence type="ECO:0000256" key="4">
    <source>
        <dbReference type="ARBA" id="ARBA00023237"/>
    </source>
</evidence>
<feature type="domain" description="Big-1" evidence="5">
    <location>
        <begin position="1627"/>
        <end position="1717"/>
    </location>
</feature>
<dbReference type="Pfam" id="PF11924">
    <property type="entry name" value="IAT_beta"/>
    <property type="match status" value="1"/>
</dbReference>